<dbReference type="InterPro" id="IPR036874">
    <property type="entry name" value="Carbonic_anhydrase_sf"/>
</dbReference>
<dbReference type="EMBL" id="PKHU01000003">
    <property type="protein sequence ID" value="PKZ29567.1"/>
    <property type="molecule type" value="Genomic_DNA"/>
</dbReference>
<feature type="binding site" evidence="7">
    <location>
        <position position="44"/>
    </location>
    <ligand>
        <name>Zn(2+)</name>
        <dbReference type="ChEBI" id="CHEBI:29105"/>
    </ligand>
</feature>
<evidence type="ECO:0000256" key="4">
    <source>
        <dbReference type="ARBA" id="ARBA00022833"/>
    </source>
</evidence>
<evidence type="ECO:0000313" key="9">
    <source>
        <dbReference type="EMBL" id="PKZ29567.1"/>
    </source>
</evidence>
<evidence type="ECO:0000256" key="5">
    <source>
        <dbReference type="ARBA" id="ARBA00023239"/>
    </source>
</evidence>
<keyword evidence="3 7" id="KW-0479">Metal-binding</keyword>
<proteinExistence type="inferred from homology"/>
<dbReference type="PROSITE" id="PS00705">
    <property type="entry name" value="PROK_CO2_ANHYDRASE_2"/>
    <property type="match status" value="1"/>
</dbReference>
<comment type="cofactor">
    <cofactor evidence="7">
        <name>Zn(2+)</name>
        <dbReference type="ChEBI" id="CHEBI:29105"/>
    </cofactor>
    <text evidence="7">Binds 1 zinc ion per subunit.</text>
</comment>
<comment type="catalytic activity">
    <reaction evidence="6 8">
        <text>hydrogencarbonate + H(+) = CO2 + H2O</text>
        <dbReference type="Rhea" id="RHEA:10748"/>
        <dbReference type="ChEBI" id="CHEBI:15377"/>
        <dbReference type="ChEBI" id="CHEBI:15378"/>
        <dbReference type="ChEBI" id="CHEBI:16526"/>
        <dbReference type="ChEBI" id="CHEBI:17544"/>
        <dbReference type="EC" id="4.2.1.1"/>
    </reaction>
</comment>
<keyword evidence="5 8" id="KW-0456">Lyase</keyword>
<dbReference type="GO" id="GO:0015976">
    <property type="term" value="P:carbon utilization"/>
    <property type="evidence" value="ECO:0007669"/>
    <property type="project" value="InterPro"/>
</dbReference>
<organism evidence="9 10">
    <name type="scientific">Campylobacter ureolyticus</name>
    <dbReference type="NCBI Taxonomy" id="827"/>
    <lineage>
        <taxon>Bacteria</taxon>
        <taxon>Pseudomonadati</taxon>
        <taxon>Campylobacterota</taxon>
        <taxon>Epsilonproteobacteria</taxon>
        <taxon>Campylobacterales</taxon>
        <taxon>Campylobacteraceae</taxon>
        <taxon>Campylobacter</taxon>
    </lineage>
</organism>
<dbReference type="EC" id="4.2.1.1" evidence="2 8"/>
<dbReference type="CDD" id="cd00884">
    <property type="entry name" value="beta_CA_cladeB"/>
    <property type="match status" value="1"/>
</dbReference>
<feature type="binding site" evidence="7">
    <location>
        <position position="46"/>
    </location>
    <ligand>
        <name>Zn(2+)</name>
        <dbReference type="ChEBI" id="CHEBI:29105"/>
    </ligand>
</feature>
<evidence type="ECO:0000256" key="3">
    <source>
        <dbReference type="ARBA" id="ARBA00022723"/>
    </source>
</evidence>
<feature type="binding site" evidence="7">
    <location>
        <position position="105"/>
    </location>
    <ligand>
        <name>Zn(2+)</name>
        <dbReference type="ChEBI" id="CHEBI:29105"/>
    </ligand>
</feature>
<evidence type="ECO:0000256" key="6">
    <source>
        <dbReference type="ARBA" id="ARBA00048348"/>
    </source>
</evidence>
<dbReference type="Gene3D" id="3.40.1050.10">
    <property type="entry name" value="Carbonic anhydrase"/>
    <property type="match status" value="1"/>
</dbReference>
<comment type="caution">
    <text evidence="9">The sequence shown here is derived from an EMBL/GenBank/DDBJ whole genome shotgun (WGS) entry which is preliminary data.</text>
</comment>
<dbReference type="Pfam" id="PF00484">
    <property type="entry name" value="Pro_CA"/>
    <property type="match status" value="1"/>
</dbReference>
<gene>
    <name evidence="9" type="ORF">CYJ41_04220</name>
</gene>
<feature type="binding site" evidence="7">
    <location>
        <position position="108"/>
    </location>
    <ligand>
        <name>Zn(2+)</name>
        <dbReference type="ChEBI" id="CHEBI:29105"/>
    </ligand>
</feature>
<accession>A0A2I1NB10</accession>
<reference evidence="9 10" key="1">
    <citation type="submission" date="2017-12" db="EMBL/GenBank/DDBJ databases">
        <title>Phylogenetic diversity of female urinary microbiome.</title>
        <authorList>
            <person name="Thomas-White K."/>
            <person name="Wolfe A.J."/>
        </authorList>
    </citation>
    <scope>NUCLEOTIDE SEQUENCE [LARGE SCALE GENOMIC DNA]</scope>
    <source>
        <strain evidence="9 10">UMB0112</strain>
    </source>
</reference>
<dbReference type="InterPro" id="IPR015892">
    <property type="entry name" value="Carbonic_anhydrase_CS"/>
</dbReference>
<dbReference type="GO" id="GO:0004089">
    <property type="term" value="F:carbonate dehydratase activity"/>
    <property type="evidence" value="ECO:0007669"/>
    <property type="project" value="UniProtKB-UniRule"/>
</dbReference>
<evidence type="ECO:0000256" key="1">
    <source>
        <dbReference type="ARBA" id="ARBA00006217"/>
    </source>
</evidence>
<dbReference type="SUPFAM" id="SSF53056">
    <property type="entry name" value="beta-carbonic anhydrase, cab"/>
    <property type="match status" value="1"/>
</dbReference>
<dbReference type="InterPro" id="IPR045066">
    <property type="entry name" value="Beta_CA_cladeB"/>
</dbReference>
<dbReference type="InterPro" id="IPR001765">
    <property type="entry name" value="Carbonic_anhydrase"/>
</dbReference>
<dbReference type="SMART" id="SM00947">
    <property type="entry name" value="Pro_CA"/>
    <property type="match status" value="1"/>
</dbReference>
<keyword evidence="4 7" id="KW-0862">Zinc</keyword>
<dbReference type="PANTHER" id="PTHR11002:SF76">
    <property type="entry name" value="CARBONIC ANHYDRASE"/>
    <property type="match status" value="1"/>
</dbReference>
<dbReference type="AlphaFoldDB" id="A0A2I1NB10"/>
<name>A0A2I1NB10_9BACT</name>
<evidence type="ECO:0000256" key="7">
    <source>
        <dbReference type="PIRSR" id="PIRSR601765-1"/>
    </source>
</evidence>
<dbReference type="PANTHER" id="PTHR11002">
    <property type="entry name" value="CARBONIC ANHYDRASE"/>
    <property type="match status" value="1"/>
</dbReference>
<sequence length="227" mass="25838">MDNLENANVVKGGIEFMEKYFKENAELFKTLKDNQTPHTLFIGCSDSRVVPNLITNTKPGEMFVIRNIANIIPKYRVSDEFLATTSAIEYALYILNIKDIIICGHSNCGGCAALYYDESKFDKTPNVKTWLKSLDNVKAQVEALGLSNLKKKAWFVERLNIVNSIDNLLTYPGVKEGVKLGKIRIYGWHYIIETGSLFSYDMVTKDFELLNEGSDYEKIYNEIFADN</sequence>
<protein>
    <recommendedName>
        <fullName evidence="2 8">Carbonic anhydrase</fullName>
        <ecNumber evidence="2 8">4.2.1.1</ecNumber>
    </recommendedName>
    <alternativeName>
        <fullName evidence="8">Carbonate dehydratase</fullName>
    </alternativeName>
</protein>
<comment type="similarity">
    <text evidence="1 8">Belongs to the beta-class carbonic anhydrase family.</text>
</comment>
<evidence type="ECO:0000313" key="10">
    <source>
        <dbReference type="Proteomes" id="UP000234639"/>
    </source>
</evidence>
<dbReference type="Proteomes" id="UP000234639">
    <property type="component" value="Unassembled WGS sequence"/>
</dbReference>
<evidence type="ECO:0000256" key="8">
    <source>
        <dbReference type="RuleBase" id="RU003956"/>
    </source>
</evidence>
<comment type="function">
    <text evidence="8">Reversible hydration of carbon dioxide.</text>
</comment>
<evidence type="ECO:0000256" key="2">
    <source>
        <dbReference type="ARBA" id="ARBA00012925"/>
    </source>
</evidence>
<dbReference type="GO" id="GO:0008270">
    <property type="term" value="F:zinc ion binding"/>
    <property type="evidence" value="ECO:0007669"/>
    <property type="project" value="UniProtKB-UniRule"/>
</dbReference>
<dbReference type="PROSITE" id="PS00704">
    <property type="entry name" value="PROK_CO2_ANHYDRASE_1"/>
    <property type="match status" value="1"/>
</dbReference>